<proteinExistence type="predicted"/>
<protein>
    <submittedName>
        <fullName evidence="4">Reverse transcriptase</fullName>
    </submittedName>
</protein>
<dbReference type="Proteomes" id="UP001151760">
    <property type="component" value="Unassembled WGS sequence"/>
</dbReference>
<dbReference type="PANTHER" id="PTHR37984">
    <property type="entry name" value="PROTEIN CBG26694"/>
    <property type="match status" value="1"/>
</dbReference>
<dbReference type="CDD" id="cd01647">
    <property type="entry name" value="RT_LTR"/>
    <property type="match status" value="1"/>
</dbReference>
<keyword evidence="4" id="KW-0548">Nucleotidyltransferase</keyword>
<dbReference type="InterPro" id="IPR043502">
    <property type="entry name" value="DNA/RNA_pol_sf"/>
</dbReference>
<evidence type="ECO:0000259" key="2">
    <source>
        <dbReference type="Pfam" id="PF00078"/>
    </source>
</evidence>
<dbReference type="CDD" id="cd00303">
    <property type="entry name" value="retropepsin_like"/>
    <property type="match status" value="1"/>
</dbReference>
<feature type="domain" description="Reverse transcriptase" evidence="2">
    <location>
        <begin position="385"/>
        <end position="443"/>
    </location>
</feature>
<reference evidence="4" key="1">
    <citation type="journal article" date="2022" name="Int. J. Mol. Sci.">
        <title>Draft Genome of Tanacetum Coccineum: Genomic Comparison of Closely Related Tanacetum-Family Plants.</title>
        <authorList>
            <person name="Yamashiro T."/>
            <person name="Shiraishi A."/>
            <person name="Nakayama K."/>
            <person name="Satake H."/>
        </authorList>
    </citation>
    <scope>NUCLEOTIDE SEQUENCE</scope>
</reference>
<organism evidence="4 5">
    <name type="scientific">Tanacetum coccineum</name>
    <dbReference type="NCBI Taxonomy" id="301880"/>
    <lineage>
        <taxon>Eukaryota</taxon>
        <taxon>Viridiplantae</taxon>
        <taxon>Streptophyta</taxon>
        <taxon>Embryophyta</taxon>
        <taxon>Tracheophyta</taxon>
        <taxon>Spermatophyta</taxon>
        <taxon>Magnoliopsida</taxon>
        <taxon>eudicotyledons</taxon>
        <taxon>Gunneridae</taxon>
        <taxon>Pentapetalae</taxon>
        <taxon>asterids</taxon>
        <taxon>campanulids</taxon>
        <taxon>Asterales</taxon>
        <taxon>Asteraceae</taxon>
        <taxon>Asteroideae</taxon>
        <taxon>Anthemideae</taxon>
        <taxon>Anthemidinae</taxon>
        <taxon>Tanacetum</taxon>
    </lineage>
</organism>
<evidence type="ECO:0000259" key="3">
    <source>
        <dbReference type="Pfam" id="PF17919"/>
    </source>
</evidence>
<feature type="domain" description="Reverse transcriptase/retrotransposon-derived protein RNase H-like" evidence="3">
    <location>
        <begin position="530"/>
        <end position="568"/>
    </location>
</feature>
<dbReference type="SUPFAM" id="SSF53098">
    <property type="entry name" value="Ribonuclease H-like"/>
    <property type="match status" value="1"/>
</dbReference>
<reference evidence="4" key="2">
    <citation type="submission" date="2022-01" db="EMBL/GenBank/DDBJ databases">
        <authorList>
            <person name="Yamashiro T."/>
            <person name="Shiraishi A."/>
            <person name="Satake H."/>
            <person name="Nakayama K."/>
        </authorList>
    </citation>
    <scope>NUCLEOTIDE SEQUENCE</scope>
</reference>
<keyword evidence="4" id="KW-0808">Transferase</keyword>
<name>A0ABQ5F0Q0_9ASTR</name>
<dbReference type="PANTHER" id="PTHR37984:SF5">
    <property type="entry name" value="PROTEIN NYNRIN-LIKE"/>
    <property type="match status" value="1"/>
</dbReference>
<dbReference type="SUPFAM" id="SSF56672">
    <property type="entry name" value="DNA/RNA polymerases"/>
    <property type="match status" value="1"/>
</dbReference>
<evidence type="ECO:0000256" key="1">
    <source>
        <dbReference type="ARBA" id="ARBA00023268"/>
    </source>
</evidence>
<dbReference type="InterPro" id="IPR000477">
    <property type="entry name" value="RT_dom"/>
</dbReference>
<dbReference type="InterPro" id="IPR050951">
    <property type="entry name" value="Retrovirus_Pol_polyprotein"/>
</dbReference>
<dbReference type="Pfam" id="PF00078">
    <property type="entry name" value="RVT_1"/>
    <property type="match status" value="1"/>
</dbReference>
<dbReference type="InterPro" id="IPR012337">
    <property type="entry name" value="RNaseH-like_sf"/>
</dbReference>
<dbReference type="GO" id="GO:0003964">
    <property type="term" value="F:RNA-directed DNA polymerase activity"/>
    <property type="evidence" value="ECO:0007669"/>
    <property type="project" value="UniProtKB-KW"/>
</dbReference>
<dbReference type="Gene3D" id="3.30.70.270">
    <property type="match status" value="3"/>
</dbReference>
<dbReference type="InterPro" id="IPR041577">
    <property type="entry name" value="RT_RNaseH_2"/>
</dbReference>
<dbReference type="InterPro" id="IPR036397">
    <property type="entry name" value="RNaseH_sf"/>
</dbReference>
<dbReference type="Pfam" id="PF17919">
    <property type="entry name" value="RT_RNaseH_2"/>
    <property type="match status" value="1"/>
</dbReference>
<keyword evidence="5" id="KW-1185">Reference proteome</keyword>
<evidence type="ECO:0000313" key="4">
    <source>
        <dbReference type="EMBL" id="GJT56777.1"/>
    </source>
</evidence>
<keyword evidence="1" id="KW-0511">Multifunctional enzyme</keyword>
<dbReference type="InterPro" id="IPR043128">
    <property type="entry name" value="Rev_trsase/Diguanyl_cyclase"/>
</dbReference>
<keyword evidence="4" id="KW-0695">RNA-directed DNA polymerase</keyword>
<dbReference type="Gene3D" id="3.10.10.10">
    <property type="entry name" value="HIV Type 1 Reverse Transcriptase, subunit A, domain 1"/>
    <property type="match status" value="1"/>
</dbReference>
<evidence type="ECO:0000313" key="5">
    <source>
        <dbReference type="Proteomes" id="UP001151760"/>
    </source>
</evidence>
<comment type="caution">
    <text evidence="4">The sequence shown here is derived from an EMBL/GenBank/DDBJ whole genome shotgun (WGS) entry which is preliminary data.</text>
</comment>
<gene>
    <name evidence="4" type="ORF">Tco_0991831</name>
</gene>
<dbReference type="EMBL" id="BQNB010016875">
    <property type="protein sequence ID" value="GJT56777.1"/>
    <property type="molecule type" value="Genomic_DNA"/>
</dbReference>
<dbReference type="Gene3D" id="3.30.420.10">
    <property type="entry name" value="Ribonuclease H-like superfamily/Ribonuclease H"/>
    <property type="match status" value="1"/>
</dbReference>
<accession>A0ABQ5F0Q0</accession>
<sequence>MVGTRNSGMEVHVDETTRNWVTNHVNSIVMPLNEKIDNLTNSVNQLLLQQQYVNRGEGSNKFSRLGKMEFPKFHVYFTWTEYKEAVLKRFGDANTYPTKNTTLYQHQILRQNNSVFGSRLRKMLSQKEYDEKRAKNQCFYCDQKYMPGHKCEGQMFTIEIRGKEEEVFEDCLGEEGSTHNFLDLHKAKKLGCKIRRTCPVNVYVAVAGGNKLISQYMVKNFQWKWKIQGVLFTTDVMLLPLGVRKVILKGTNHSELTWMSGKAFSKQVNQQDAYLTSICCMSPSATLHLMQGGDNHELTQNRELQTLLEEYANVFEEPKTLPPHRSFVHQIPLKEGDVNVNIRPYRYPLSTCSQKDVIETMVKELLDSRVIKPSHRPFSSSIVMVKKKDGSWRMCIDYRQLNKFTVKDKFPIPIIEELIDELQGAQLFSKLDLRSGCHQIRMKVTMIRSSISEHITHLRMVLQVMRMNTLFIKKSKCVFGTDTVAYLGHVINGGGVETGPRYYRRFIKGYAVISQPLTTLLKKNAFQSNSQTQVAFEKLKQAMVNSPVLALPNFEEEFVIETDASGVGKDNVVIDALSRIERAAKLFSLLSSGLSNDLMDGVISTWTSDDNLKKTVEGMQNKTLTATKYEWVNGQLLRTGKWVVGKDETLRTRLIAHFHGSAVGGHLDILSKQAHFLPLAHPYNASQVAQLFLDHIYKLHGLPKSIVSDRDKIFMSLFWKSLFEKLQVQLKMSSAYHPKLMDRHKCQSNVEAVDRTLQARENTIQLLKFNLKTQDRMKSDKKRTEREFKEGDWVYLKLQPYRPLTLRQGRQNKFSSKFYGPFQVIKKVGAMGQFPQCDAEGLIGATPFKLLERRIAKQGNRVVVFGLIQWSNVNEEDATWESLSDIVKTRGSLILFLILEDKEAFKEDGLSRAQLKLPKTDS</sequence>